<dbReference type="PROSITE" id="PS50928">
    <property type="entry name" value="ABC_TM1"/>
    <property type="match status" value="1"/>
</dbReference>
<dbReference type="EMBL" id="FNPI01000014">
    <property type="protein sequence ID" value="SDZ47862.1"/>
    <property type="molecule type" value="Genomic_DNA"/>
</dbReference>
<dbReference type="GO" id="GO:0055085">
    <property type="term" value="P:transmembrane transport"/>
    <property type="evidence" value="ECO:0007669"/>
    <property type="project" value="InterPro"/>
</dbReference>
<organism evidence="9 10">
    <name type="scientific">Evansella caseinilytica</name>
    <dbReference type="NCBI Taxonomy" id="1503961"/>
    <lineage>
        <taxon>Bacteria</taxon>
        <taxon>Bacillati</taxon>
        <taxon>Bacillota</taxon>
        <taxon>Bacilli</taxon>
        <taxon>Bacillales</taxon>
        <taxon>Bacillaceae</taxon>
        <taxon>Evansella</taxon>
    </lineage>
</organism>
<feature type="transmembrane region" description="Helical" evidence="7">
    <location>
        <begin position="164"/>
        <end position="186"/>
    </location>
</feature>
<keyword evidence="6 7" id="KW-0472">Membrane</keyword>
<evidence type="ECO:0000256" key="2">
    <source>
        <dbReference type="ARBA" id="ARBA00022448"/>
    </source>
</evidence>
<dbReference type="Proteomes" id="UP000198935">
    <property type="component" value="Unassembled WGS sequence"/>
</dbReference>
<keyword evidence="5 7" id="KW-1133">Transmembrane helix</keyword>
<dbReference type="AlphaFoldDB" id="A0A1H3TC67"/>
<keyword evidence="3" id="KW-1003">Cell membrane</keyword>
<sequence>MEPASMPKQANVPLRKKRKRNLFFSKKVAPYVFVSPFVLSFLLLFFYPLLNGVIMSFQSILPGQTAFIGFSNYERVFNPTFYRALYNTSVYVLLTTILLVCVPIALACLLNSRMMKLSSVFRAALFVPALTSVIVAGVVFRLMFGESELSLANHLIGFFGIEPVGWRYGAVSGMFLMVILASWRWIGVNIVYFMAGLSNIPGELYEAAEIDGAGVLQKFYHITLPLLKPVTIYVVTLTVINGFRMYEESFVFWENSSPGNIGLTVVGYIYQQGFQMNNMGFGSAVGVVLMGIIFTISIIQLKFFGALKKE</sequence>
<keyword evidence="2 7" id="KW-0813">Transport</keyword>
<evidence type="ECO:0000256" key="5">
    <source>
        <dbReference type="ARBA" id="ARBA00022989"/>
    </source>
</evidence>
<gene>
    <name evidence="9" type="ORF">SAMN05421736_11411</name>
</gene>
<dbReference type="PANTHER" id="PTHR43227:SF7">
    <property type="entry name" value="ARABINOOLIGOSACCHARIDES TRANSPORT SYSTEM PERMEASE PROTEIN ARAP"/>
    <property type="match status" value="1"/>
</dbReference>
<reference evidence="10" key="1">
    <citation type="submission" date="2016-10" db="EMBL/GenBank/DDBJ databases">
        <authorList>
            <person name="Varghese N."/>
            <person name="Submissions S."/>
        </authorList>
    </citation>
    <scope>NUCLEOTIDE SEQUENCE [LARGE SCALE GENOMIC DNA]</scope>
    <source>
        <strain evidence="10">SP</strain>
    </source>
</reference>
<feature type="transmembrane region" description="Helical" evidence="7">
    <location>
        <begin position="281"/>
        <end position="304"/>
    </location>
</feature>
<feature type="transmembrane region" description="Helical" evidence="7">
    <location>
        <begin position="28"/>
        <end position="50"/>
    </location>
</feature>
<evidence type="ECO:0000313" key="10">
    <source>
        <dbReference type="Proteomes" id="UP000198935"/>
    </source>
</evidence>
<evidence type="ECO:0000256" key="6">
    <source>
        <dbReference type="ARBA" id="ARBA00023136"/>
    </source>
</evidence>
<evidence type="ECO:0000256" key="3">
    <source>
        <dbReference type="ARBA" id="ARBA00022475"/>
    </source>
</evidence>
<protein>
    <submittedName>
        <fullName evidence="9">Arabinosaccharide transport system permease protein</fullName>
    </submittedName>
</protein>
<feature type="transmembrane region" description="Helical" evidence="7">
    <location>
        <begin position="123"/>
        <end position="144"/>
    </location>
</feature>
<comment type="similarity">
    <text evidence="7">Belongs to the binding-protein-dependent transport system permease family.</text>
</comment>
<feature type="transmembrane region" description="Helical" evidence="7">
    <location>
        <begin position="90"/>
        <end position="111"/>
    </location>
</feature>
<name>A0A1H3TC67_9BACI</name>
<dbReference type="SUPFAM" id="SSF161098">
    <property type="entry name" value="MetI-like"/>
    <property type="match status" value="1"/>
</dbReference>
<dbReference type="PANTHER" id="PTHR43227">
    <property type="entry name" value="BLL4140 PROTEIN"/>
    <property type="match status" value="1"/>
</dbReference>
<keyword evidence="10" id="KW-1185">Reference proteome</keyword>
<dbReference type="InterPro" id="IPR035906">
    <property type="entry name" value="MetI-like_sf"/>
</dbReference>
<evidence type="ECO:0000313" key="9">
    <source>
        <dbReference type="EMBL" id="SDZ47862.1"/>
    </source>
</evidence>
<feature type="domain" description="ABC transmembrane type-1" evidence="8">
    <location>
        <begin position="85"/>
        <end position="300"/>
    </location>
</feature>
<evidence type="ECO:0000256" key="1">
    <source>
        <dbReference type="ARBA" id="ARBA00004651"/>
    </source>
</evidence>
<dbReference type="CDD" id="cd06261">
    <property type="entry name" value="TM_PBP2"/>
    <property type="match status" value="1"/>
</dbReference>
<comment type="subcellular location">
    <subcellularLocation>
        <location evidence="1 7">Cell membrane</location>
        <topology evidence="1 7">Multi-pass membrane protein</topology>
    </subcellularLocation>
</comment>
<dbReference type="GO" id="GO:0005886">
    <property type="term" value="C:plasma membrane"/>
    <property type="evidence" value="ECO:0007669"/>
    <property type="project" value="UniProtKB-SubCell"/>
</dbReference>
<evidence type="ECO:0000259" key="8">
    <source>
        <dbReference type="PROSITE" id="PS50928"/>
    </source>
</evidence>
<proteinExistence type="inferred from homology"/>
<dbReference type="STRING" id="1503961.SAMN05421736_11411"/>
<dbReference type="OrthoDB" id="9785347at2"/>
<dbReference type="Pfam" id="PF00528">
    <property type="entry name" value="BPD_transp_1"/>
    <property type="match status" value="1"/>
</dbReference>
<dbReference type="InterPro" id="IPR050809">
    <property type="entry name" value="UgpAE/MalFG_permease"/>
</dbReference>
<dbReference type="Gene3D" id="1.10.3720.10">
    <property type="entry name" value="MetI-like"/>
    <property type="match status" value="1"/>
</dbReference>
<dbReference type="InterPro" id="IPR000515">
    <property type="entry name" value="MetI-like"/>
</dbReference>
<evidence type="ECO:0000256" key="4">
    <source>
        <dbReference type="ARBA" id="ARBA00022692"/>
    </source>
</evidence>
<evidence type="ECO:0000256" key="7">
    <source>
        <dbReference type="RuleBase" id="RU363032"/>
    </source>
</evidence>
<keyword evidence="4 7" id="KW-0812">Transmembrane</keyword>
<accession>A0A1H3TC67</accession>